<evidence type="ECO:0000256" key="2">
    <source>
        <dbReference type="ARBA" id="ARBA00011738"/>
    </source>
</evidence>
<comment type="subcellular location">
    <subcellularLocation>
        <location evidence="9">Cytoplasm</location>
    </subcellularLocation>
</comment>
<dbReference type="CDD" id="cd00773">
    <property type="entry name" value="HisRS-like_core"/>
    <property type="match status" value="1"/>
</dbReference>
<dbReference type="InterPro" id="IPR036621">
    <property type="entry name" value="Anticodon-bd_dom_sf"/>
</dbReference>
<dbReference type="Pfam" id="PF03129">
    <property type="entry name" value="HGTP_anticodon"/>
    <property type="match status" value="1"/>
</dbReference>
<evidence type="ECO:0000256" key="10">
    <source>
        <dbReference type="PIRSR" id="PIRSR001549-1"/>
    </source>
</evidence>
<feature type="binding site" evidence="10">
    <location>
        <begin position="262"/>
        <end position="263"/>
    </location>
    <ligand>
        <name>L-histidine</name>
        <dbReference type="ChEBI" id="CHEBI:57595"/>
    </ligand>
</feature>
<dbReference type="HAMAP" id="MF_00127">
    <property type="entry name" value="His_tRNA_synth"/>
    <property type="match status" value="1"/>
</dbReference>
<feature type="binding site" evidence="10">
    <location>
        <position position="128"/>
    </location>
    <ligand>
        <name>L-histidine</name>
        <dbReference type="ChEBI" id="CHEBI:57595"/>
    </ligand>
</feature>
<dbReference type="InterPro" id="IPR006195">
    <property type="entry name" value="aa-tRNA-synth_II"/>
</dbReference>
<dbReference type="Proteomes" id="UP000885792">
    <property type="component" value="Unassembled WGS sequence"/>
</dbReference>
<dbReference type="Gene3D" id="3.30.930.10">
    <property type="entry name" value="Bira Bifunctional Protein, Domain 2"/>
    <property type="match status" value="1"/>
</dbReference>
<keyword evidence="4 9" id="KW-0547">Nucleotide-binding</keyword>
<gene>
    <name evidence="9" type="primary">hisS</name>
    <name evidence="12" type="ORF">ENJ61_02265</name>
</gene>
<dbReference type="Pfam" id="PF13393">
    <property type="entry name" value="tRNA-synt_His"/>
    <property type="match status" value="2"/>
</dbReference>
<feature type="binding site" evidence="10">
    <location>
        <position position="114"/>
    </location>
    <ligand>
        <name>L-histidine</name>
        <dbReference type="ChEBI" id="CHEBI:57595"/>
    </ligand>
</feature>
<sequence>MAGKLQSPRGFHDLTGSDLRRFRRVSSVCRELFTRYGFEEIILPVVEYAELFERSIGEATDIVQKEMFVFTDRKGRRLALRPEGTAGAVRAFIQNNLYALRPYHKLFYEGPMFRYERPQAGRYRQFHQAGVEIFGVADPLADAELLKLVSDILETLGIPAVMELNSLGCRNCRGGYRDALLSYLEGVADHLCEVCFDRKNRNPLRVLDCKVESCRRAVASAPKMIDFLCEECREHYRRVKEYLKELGVGFRENLNLVRGLDYYTRTVFEAVSDELGTALIAGGRYDYLVEEFGGPPTPALGFAVGIERLMLLVEDPGREEELYLLIPFGDVWSYALKVASLLRYRGKKVEVSYRRGGLRKQLEFANRIKADFAVIVGEEEVKEGVVTLKDLRSGEQRRLRPEEIP</sequence>
<protein>
    <recommendedName>
        <fullName evidence="9">Histidine--tRNA ligase</fullName>
        <ecNumber evidence="9">6.1.1.21</ecNumber>
    </recommendedName>
    <alternativeName>
        <fullName evidence="9">Histidyl-tRNA synthetase</fullName>
        <shortName evidence="9">HisRS</shortName>
    </alternativeName>
</protein>
<comment type="subunit">
    <text evidence="2 9">Homodimer.</text>
</comment>
<evidence type="ECO:0000256" key="4">
    <source>
        <dbReference type="ARBA" id="ARBA00022741"/>
    </source>
</evidence>
<evidence type="ECO:0000256" key="1">
    <source>
        <dbReference type="ARBA" id="ARBA00008226"/>
    </source>
</evidence>
<dbReference type="CDD" id="cd00859">
    <property type="entry name" value="HisRS_anticodon"/>
    <property type="match status" value="1"/>
</dbReference>
<feature type="domain" description="Aminoacyl-transfer RNA synthetases class-II family profile" evidence="11">
    <location>
        <begin position="1"/>
        <end position="327"/>
    </location>
</feature>
<comment type="caution">
    <text evidence="12">The sequence shown here is derived from an EMBL/GenBank/DDBJ whole genome shotgun (WGS) entry which is preliminary data.</text>
</comment>
<keyword evidence="9" id="KW-0963">Cytoplasm</keyword>
<evidence type="ECO:0000313" key="12">
    <source>
        <dbReference type="EMBL" id="HHJ63708.1"/>
    </source>
</evidence>
<evidence type="ECO:0000256" key="3">
    <source>
        <dbReference type="ARBA" id="ARBA00022598"/>
    </source>
</evidence>
<reference evidence="12" key="1">
    <citation type="journal article" date="2020" name="mSystems">
        <title>Genome- and Community-Level Interaction Insights into Carbon Utilization and Element Cycling Functions of Hydrothermarchaeota in Hydrothermal Sediment.</title>
        <authorList>
            <person name="Zhou Z."/>
            <person name="Liu Y."/>
            <person name="Xu W."/>
            <person name="Pan J."/>
            <person name="Luo Z.H."/>
            <person name="Li M."/>
        </authorList>
    </citation>
    <scope>NUCLEOTIDE SEQUENCE [LARGE SCALE GENOMIC DNA]</scope>
    <source>
        <strain evidence="12">HyVt-501</strain>
    </source>
</reference>
<evidence type="ECO:0000256" key="9">
    <source>
        <dbReference type="HAMAP-Rule" id="MF_00127"/>
    </source>
</evidence>
<dbReference type="InterPro" id="IPR015807">
    <property type="entry name" value="His-tRNA-ligase"/>
</dbReference>
<dbReference type="NCBIfam" id="TIGR00442">
    <property type="entry name" value="hisS"/>
    <property type="match status" value="1"/>
</dbReference>
<name>A0A7C5L6Q8_AQUAO</name>
<dbReference type="EMBL" id="DRNB01000080">
    <property type="protein sequence ID" value="HHJ63708.1"/>
    <property type="molecule type" value="Genomic_DNA"/>
</dbReference>
<organism evidence="12">
    <name type="scientific">Aquifex aeolicus</name>
    <dbReference type="NCBI Taxonomy" id="63363"/>
    <lineage>
        <taxon>Bacteria</taxon>
        <taxon>Pseudomonadati</taxon>
        <taxon>Aquificota</taxon>
        <taxon>Aquificia</taxon>
        <taxon>Aquificales</taxon>
        <taxon>Aquificaceae</taxon>
        <taxon>Aquifex</taxon>
    </lineage>
</organism>
<feature type="binding site" evidence="10">
    <location>
        <position position="132"/>
    </location>
    <ligand>
        <name>L-histidine</name>
        <dbReference type="ChEBI" id="CHEBI:57595"/>
    </ligand>
</feature>
<evidence type="ECO:0000256" key="7">
    <source>
        <dbReference type="ARBA" id="ARBA00023146"/>
    </source>
</evidence>
<keyword evidence="6 9" id="KW-0648">Protein biosynthesis</keyword>
<dbReference type="InterPro" id="IPR041715">
    <property type="entry name" value="HisRS-like_core"/>
</dbReference>
<dbReference type="GO" id="GO:0005524">
    <property type="term" value="F:ATP binding"/>
    <property type="evidence" value="ECO:0007669"/>
    <property type="project" value="UniProtKB-UniRule"/>
</dbReference>
<comment type="similarity">
    <text evidence="1 9">Belongs to the class-II aminoacyl-tRNA synthetase family.</text>
</comment>
<evidence type="ECO:0000256" key="6">
    <source>
        <dbReference type="ARBA" id="ARBA00022917"/>
    </source>
</evidence>
<dbReference type="InterPro" id="IPR004516">
    <property type="entry name" value="HisRS/HisZ"/>
</dbReference>
<dbReference type="PIRSF" id="PIRSF001549">
    <property type="entry name" value="His-tRNA_synth"/>
    <property type="match status" value="1"/>
</dbReference>
<feature type="binding site" evidence="10">
    <location>
        <position position="258"/>
    </location>
    <ligand>
        <name>L-histidine</name>
        <dbReference type="ChEBI" id="CHEBI:57595"/>
    </ligand>
</feature>
<dbReference type="PROSITE" id="PS50862">
    <property type="entry name" value="AA_TRNA_LIGASE_II"/>
    <property type="match status" value="1"/>
</dbReference>
<dbReference type="SUPFAM" id="SSF55681">
    <property type="entry name" value="Class II aaRS and biotin synthetases"/>
    <property type="match status" value="1"/>
</dbReference>
<dbReference type="SUPFAM" id="SSF52954">
    <property type="entry name" value="Class II aaRS ABD-related"/>
    <property type="match status" value="1"/>
</dbReference>
<keyword evidence="7 9" id="KW-0030">Aminoacyl-tRNA synthetase</keyword>
<dbReference type="GO" id="GO:0006427">
    <property type="term" value="P:histidyl-tRNA aminoacylation"/>
    <property type="evidence" value="ECO:0007669"/>
    <property type="project" value="UniProtKB-UniRule"/>
</dbReference>
<keyword evidence="5 9" id="KW-0067">ATP-binding</keyword>
<evidence type="ECO:0000256" key="5">
    <source>
        <dbReference type="ARBA" id="ARBA00022840"/>
    </source>
</evidence>
<dbReference type="PANTHER" id="PTHR43707:SF1">
    <property type="entry name" value="HISTIDINE--TRNA LIGASE, MITOCHONDRIAL-RELATED"/>
    <property type="match status" value="1"/>
</dbReference>
<feature type="binding site" evidence="10">
    <location>
        <begin position="83"/>
        <end position="85"/>
    </location>
    <ligand>
        <name>L-histidine</name>
        <dbReference type="ChEBI" id="CHEBI:57595"/>
    </ligand>
</feature>
<dbReference type="AlphaFoldDB" id="A0A7C5L6Q8"/>
<evidence type="ECO:0000256" key="8">
    <source>
        <dbReference type="ARBA" id="ARBA00047639"/>
    </source>
</evidence>
<keyword evidence="3 9" id="KW-0436">Ligase</keyword>
<dbReference type="GO" id="GO:0004821">
    <property type="term" value="F:histidine-tRNA ligase activity"/>
    <property type="evidence" value="ECO:0007669"/>
    <property type="project" value="UniProtKB-UniRule"/>
</dbReference>
<dbReference type="GO" id="GO:0005737">
    <property type="term" value="C:cytoplasm"/>
    <property type="evidence" value="ECO:0007669"/>
    <property type="project" value="UniProtKB-SubCell"/>
</dbReference>
<proteinExistence type="inferred from homology"/>
<dbReference type="InterPro" id="IPR033656">
    <property type="entry name" value="HisRS_anticodon"/>
</dbReference>
<dbReference type="InterPro" id="IPR004154">
    <property type="entry name" value="Anticodon-bd"/>
</dbReference>
<dbReference type="Gene3D" id="3.40.50.800">
    <property type="entry name" value="Anticodon-binding domain"/>
    <property type="match status" value="1"/>
</dbReference>
<accession>A0A7C5L6Q8</accession>
<evidence type="ECO:0000259" key="11">
    <source>
        <dbReference type="PROSITE" id="PS50862"/>
    </source>
</evidence>
<comment type="catalytic activity">
    <reaction evidence="8 9">
        <text>tRNA(His) + L-histidine + ATP = L-histidyl-tRNA(His) + AMP + diphosphate + H(+)</text>
        <dbReference type="Rhea" id="RHEA:17313"/>
        <dbReference type="Rhea" id="RHEA-COMP:9665"/>
        <dbReference type="Rhea" id="RHEA-COMP:9689"/>
        <dbReference type="ChEBI" id="CHEBI:15378"/>
        <dbReference type="ChEBI" id="CHEBI:30616"/>
        <dbReference type="ChEBI" id="CHEBI:33019"/>
        <dbReference type="ChEBI" id="CHEBI:57595"/>
        <dbReference type="ChEBI" id="CHEBI:78442"/>
        <dbReference type="ChEBI" id="CHEBI:78527"/>
        <dbReference type="ChEBI" id="CHEBI:456215"/>
        <dbReference type="EC" id="6.1.1.21"/>
    </reaction>
</comment>
<dbReference type="PANTHER" id="PTHR43707">
    <property type="entry name" value="HISTIDYL-TRNA SYNTHETASE"/>
    <property type="match status" value="1"/>
</dbReference>
<dbReference type="InterPro" id="IPR045864">
    <property type="entry name" value="aa-tRNA-synth_II/BPL/LPL"/>
</dbReference>
<dbReference type="EC" id="6.1.1.21" evidence="9"/>